<protein>
    <submittedName>
        <fullName evidence="1">Uncharacterized protein</fullName>
    </submittedName>
</protein>
<dbReference type="STRING" id="439228.SAMN06295920_103336"/>
<keyword evidence="2" id="KW-1185">Reference proteome</keyword>
<reference evidence="2" key="1">
    <citation type="submission" date="2017-02" db="EMBL/GenBank/DDBJ databases">
        <authorList>
            <person name="Varghese N."/>
            <person name="Submissions S."/>
        </authorList>
    </citation>
    <scope>NUCLEOTIDE SEQUENCE [LARGE SCALE GENOMIC DNA]</scope>
    <source>
        <strain evidence="2">UM2</strain>
    </source>
</reference>
<dbReference type="EMBL" id="FUYM01000003">
    <property type="protein sequence ID" value="SKB51500.1"/>
    <property type="molecule type" value="Genomic_DNA"/>
</dbReference>
<dbReference type="RefSeq" id="WP_079647672.1">
    <property type="nucleotide sequence ID" value="NZ_FUYM01000003.1"/>
</dbReference>
<gene>
    <name evidence="1" type="ORF">SAMN06295920_103336</name>
</gene>
<sequence length="139" mass="15607">MAYDITQQSLLDTAPIHLKSAAGEFLYHDGKPIRIVLYGPGSEQFARVEARQTQRAMKRMQDNDNKITVPAKEIRDAEQAEDLAEITHSFENFTYPGFEAQGTPMFKAFYGDPKMTHFHKQVTKSLTDAGNWQPGSAGN</sequence>
<organism evidence="1 2">
    <name type="scientific">Rhizorhabdus histidinilytica</name>
    <dbReference type="NCBI Taxonomy" id="439228"/>
    <lineage>
        <taxon>Bacteria</taxon>
        <taxon>Pseudomonadati</taxon>
        <taxon>Pseudomonadota</taxon>
        <taxon>Alphaproteobacteria</taxon>
        <taxon>Sphingomonadales</taxon>
        <taxon>Sphingomonadaceae</taxon>
        <taxon>Rhizorhabdus</taxon>
    </lineage>
</organism>
<dbReference type="Proteomes" id="UP000189818">
    <property type="component" value="Unassembled WGS sequence"/>
</dbReference>
<dbReference type="AlphaFoldDB" id="A0A1T5BXD0"/>
<dbReference type="OrthoDB" id="7566213at2"/>
<evidence type="ECO:0000313" key="2">
    <source>
        <dbReference type="Proteomes" id="UP000189818"/>
    </source>
</evidence>
<accession>A0A1T5BXD0</accession>
<evidence type="ECO:0000313" key="1">
    <source>
        <dbReference type="EMBL" id="SKB51500.1"/>
    </source>
</evidence>
<proteinExistence type="predicted"/>
<name>A0A1T5BXD0_9SPHN</name>